<evidence type="ECO:0000313" key="3">
    <source>
        <dbReference type="EMBL" id="MBZ5709393.1"/>
    </source>
</evidence>
<organism evidence="3 4">
    <name type="scientific">Nannocystis pusilla</name>
    <dbReference type="NCBI Taxonomy" id="889268"/>
    <lineage>
        <taxon>Bacteria</taxon>
        <taxon>Pseudomonadati</taxon>
        <taxon>Myxococcota</taxon>
        <taxon>Polyangia</taxon>
        <taxon>Nannocystales</taxon>
        <taxon>Nannocystaceae</taxon>
        <taxon>Nannocystis</taxon>
    </lineage>
</organism>
<sequence length="1143" mass="128188">MTPADVRKRLVEALEADLVGPFTAEHLPGGGQEVLPLPPSRWYLTGFLAPQFDRAPDADDTDAVGELAAGSESQAEDAGSDEPEAKRPHRFPASMGLSVFLPAAAPGSEVDHIEVEIAYAEYIKEELAEDNEKKTKAGWRRVPHGPYPVQVPLDPRALGGRDGICWPEAAALRLRGELRTTDIDGLPPGARVLSLFLVNERPPLDRDRDLNFIFQVRLVLRYPRGFLARPNHRGEDANDDDQRVLALTFRDRFEWAVGHNTSVEMPRPDADGKVRELRTTQLPRYEVRSVRHETAKDKIGLEITEMRQLAALDGPGLVGALSPLVDAYGAWIERQRGKPIRGKLEDTRTELVDEAEQARTRIRAGIDLLGRNPEVREAFKLANLAMHAQALQADRWREDRRYKGDAQPRWRPFQLAFVLMALASITDPTHDDRKIADLIYFPTGGGKTEAYLGLIAITLILRRLRGKNRADEGRGVAVVLRYTLRLLTLDQLGRAATLMCALEEMRRRDPKRLGNARFAVGLWVGQSATANRLKDVHAALHDFTPGRTDSPFPLTTCPWCGEDIKIHNIKLVDDDGKPSKTRFTRAVVYCEGRDCLYTESKRPGQGLPVLFVDEQIYKELPDFLVATVDKFAMMPWRGEAGMLFGRATHLDDLRAYGVMHDPPKGARPLPQGLHPPELIVQDELHLISGPLGTMVGLYETAIDYLSARNVDGVLRAPKIVCSTATARRAREQIQALFDRDMAIFPPRGIDDGDNFFATVDQDSPGRLYVGVAAPGRALRAVIIRTYATVLAAAQLHFDPKGPLDQPADPYMTLVGYFNALRELGGMRRLVEDEVKTRVKSFAEGKKPHHHVGPHPWAASRNLGLPAELTSREPTERVKETKRRLATRRAAADTDKSAEPLDVVLASNMISVGLDVDRLGLMVVAGQPKTTSEYIQATSRVGRSYPGLVLTCLNASRPRDRSHYERFVAYHESFYREVEATSVTPFSLQTIDRGIVGTLISMIRHGLLDMEPPRGFMRLHHNRALAEDVLEVLVTRARRHREWHDETAERRIQDELRARGRSFLDAWERVISRAARLDADGGAAQRIYSDLDRAKHEGKPVMYFATDDPPHDHDERRFVAPTSMRDVEPSTHIWLRFAHLDERR</sequence>
<dbReference type="Proteomes" id="UP001139031">
    <property type="component" value="Unassembled WGS sequence"/>
</dbReference>
<dbReference type="Gene3D" id="3.40.50.300">
    <property type="entry name" value="P-loop containing nucleotide triphosphate hydrolases"/>
    <property type="match status" value="1"/>
</dbReference>
<dbReference type="Pfam" id="PF00271">
    <property type="entry name" value="Helicase_C"/>
    <property type="match status" value="1"/>
</dbReference>
<accession>A0ABS7TME3</accession>
<feature type="region of interest" description="Disordered" evidence="1">
    <location>
        <begin position="68"/>
        <end position="89"/>
    </location>
</feature>
<keyword evidence="3" id="KW-0547">Nucleotide-binding</keyword>
<proteinExistence type="predicted"/>
<dbReference type="CDD" id="cd18785">
    <property type="entry name" value="SF2_C"/>
    <property type="match status" value="1"/>
</dbReference>
<name>A0ABS7TME3_9BACT</name>
<keyword evidence="3" id="KW-0067">ATP-binding</keyword>
<protein>
    <submittedName>
        <fullName evidence="3">DISARM system helicase DrmA</fullName>
    </submittedName>
</protein>
<dbReference type="GO" id="GO:0004386">
    <property type="term" value="F:helicase activity"/>
    <property type="evidence" value="ECO:0007669"/>
    <property type="project" value="UniProtKB-KW"/>
</dbReference>
<evidence type="ECO:0000313" key="4">
    <source>
        <dbReference type="Proteomes" id="UP001139031"/>
    </source>
</evidence>
<feature type="domain" description="Helicase C-terminal" evidence="2">
    <location>
        <begin position="897"/>
        <end position="942"/>
    </location>
</feature>
<keyword evidence="3" id="KW-0378">Hydrolase</keyword>
<gene>
    <name evidence="3" type="primary">drmA</name>
    <name evidence="3" type="ORF">K7C98_08985</name>
</gene>
<evidence type="ECO:0000256" key="1">
    <source>
        <dbReference type="SAM" id="MobiDB-lite"/>
    </source>
</evidence>
<dbReference type="InterPro" id="IPR001650">
    <property type="entry name" value="Helicase_C-like"/>
</dbReference>
<dbReference type="SUPFAM" id="SSF52540">
    <property type="entry name" value="P-loop containing nucleoside triphosphate hydrolases"/>
    <property type="match status" value="2"/>
</dbReference>
<keyword evidence="3" id="KW-0347">Helicase</keyword>
<dbReference type="EMBL" id="JAIRAU010000005">
    <property type="protein sequence ID" value="MBZ5709393.1"/>
    <property type="molecule type" value="Genomic_DNA"/>
</dbReference>
<dbReference type="RefSeq" id="WP_224191164.1">
    <property type="nucleotide sequence ID" value="NZ_JAIRAU010000005.1"/>
</dbReference>
<dbReference type="InterPro" id="IPR027417">
    <property type="entry name" value="P-loop_NTPase"/>
</dbReference>
<evidence type="ECO:0000259" key="2">
    <source>
        <dbReference type="Pfam" id="PF00271"/>
    </source>
</evidence>
<dbReference type="NCBIfam" id="NF038325">
    <property type="entry name" value="DISARM_DrmAS"/>
    <property type="match status" value="1"/>
</dbReference>
<reference evidence="3" key="1">
    <citation type="submission" date="2021-08" db="EMBL/GenBank/DDBJ databases">
        <authorList>
            <person name="Stevens D.C."/>
        </authorList>
    </citation>
    <scope>NUCLEOTIDE SEQUENCE</scope>
    <source>
        <strain evidence="3">DSM 53165</strain>
    </source>
</reference>
<comment type="caution">
    <text evidence="3">The sequence shown here is derived from an EMBL/GenBank/DDBJ whole genome shotgun (WGS) entry which is preliminary data.</text>
</comment>
<keyword evidence="4" id="KW-1185">Reference proteome</keyword>